<dbReference type="InterPro" id="IPR024072">
    <property type="entry name" value="DHFR-like_dom_sf"/>
</dbReference>
<comment type="similarity">
    <text evidence="2">Belongs to the dihydrofolate reductase family.</text>
</comment>
<evidence type="ECO:0000256" key="5">
    <source>
        <dbReference type="ARBA" id="ARBA00022857"/>
    </source>
</evidence>
<evidence type="ECO:0000313" key="8">
    <source>
        <dbReference type="EMBL" id="EFL44736.1"/>
    </source>
</evidence>
<proteinExistence type="inferred from homology"/>
<dbReference type="Proteomes" id="UP000004431">
    <property type="component" value="Unassembled WGS sequence"/>
</dbReference>
<dbReference type="PANTHER" id="PTHR48069">
    <property type="entry name" value="DIHYDROFOLATE REDUCTASE"/>
    <property type="match status" value="1"/>
</dbReference>
<keyword evidence="5" id="KW-0521">NADP</keyword>
<keyword evidence="4" id="KW-0554">One-carbon metabolism</keyword>
<dbReference type="PROSITE" id="PS51330">
    <property type="entry name" value="DHFR_2"/>
    <property type="match status" value="1"/>
</dbReference>
<accession>A0ABN0B1T5</accession>
<organism evidence="8 9">
    <name type="scientific">Fannyhessea vaginae PB189-T1-4</name>
    <dbReference type="NCBI Taxonomy" id="866774"/>
    <lineage>
        <taxon>Bacteria</taxon>
        <taxon>Bacillati</taxon>
        <taxon>Actinomycetota</taxon>
        <taxon>Coriobacteriia</taxon>
        <taxon>Coriobacteriales</taxon>
        <taxon>Atopobiaceae</taxon>
        <taxon>Fannyhessea</taxon>
    </lineage>
</organism>
<dbReference type="CDD" id="cd00209">
    <property type="entry name" value="DHFR"/>
    <property type="match status" value="1"/>
</dbReference>
<reference evidence="8 9" key="1">
    <citation type="submission" date="2010-08" db="EMBL/GenBank/DDBJ databases">
        <authorList>
            <person name="Durkin A.S."/>
            <person name="Madupu R."/>
            <person name="Torralba M."/>
            <person name="Gillis M."/>
            <person name="Methe B."/>
            <person name="Sutton G."/>
            <person name="Nelson K.E."/>
        </authorList>
    </citation>
    <scope>NUCLEOTIDE SEQUENCE [LARGE SCALE GENOMIC DNA]</scope>
    <source>
        <strain evidence="8 9">PB189-T1-4</strain>
    </source>
</reference>
<dbReference type="GO" id="GO:0004146">
    <property type="term" value="F:dihydrofolate reductase activity"/>
    <property type="evidence" value="ECO:0007669"/>
    <property type="project" value="UniProtKB-EC"/>
</dbReference>
<dbReference type="EMBL" id="AEDQ01000003">
    <property type="protein sequence ID" value="EFL44736.1"/>
    <property type="molecule type" value="Genomic_DNA"/>
</dbReference>
<evidence type="ECO:0000313" key="9">
    <source>
        <dbReference type="Proteomes" id="UP000004431"/>
    </source>
</evidence>
<feature type="domain" description="DHFR" evidence="7">
    <location>
        <begin position="1"/>
        <end position="173"/>
    </location>
</feature>
<name>A0ABN0B1T5_9ACTN</name>
<evidence type="ECO:0000259" key="7">
    <source>
        <dbReference type="PROSITE" id="PS51330"/>
    </source>
</evidence>
<evidence type="ECO:0000256" key="1">
    <source>
        <dbReference type="ARBA" id="ARBA00004903"/>
    </source>
</evidence>
<protein>
    <recommendedName>
        <fullName evidence="3">dihydrofolate reductase</fullName>
        <ecNumber evidence="3">1.5.1.3</ecNumber>
    </recommendedName>
</protein>
<evidence type="ECO:0000256" key="3">
    <source>
        <dbReference type="ARBA" id="ARBA00012856"/>
    </source>
</evidence>
<dbReference type="SUPFAM" id="SSF53597">
    <property type="entry name" value="Dihydrofolate reductase-like"/>
    <property type="match status" value="1"/>
</dbReference>
<dbReference type="PANTHER" id="PTHR48069:SF3">
    <property type="entry name" value="DIHYDROFOLATE REDUCTASE"/>
    <property type="match status" value="1"/>
</dbReference>
<comment type="caution">
    <text evidence="8">The sequence shown here is derived from an EMBL/GenBank/DDBJ whole genome shotgun (WGS) entry which is preliminary data.</text>
</comment>
<dbReference type="PRINTS" id="PR00070">
    <property type="entry name" value="DHFR"/>
</dbReference>
<dbReference type="Gene3D" id="3.40.430.10">
    <property type="entry name" value="Dihydrofolate Reductase, subunit A"/>
    <property type="match status" value="1"/>
</dbReference>
<comment type="pathway">
    <text evidence="1">Cofactor biosynthesis; tetrahydrofolate biosynthesis; 5,6,7,8-tetrahydrofolate from 7,8-dihydrofolate: step 1/1.</text>
</comment>
<keyword evidence="6 8" id="KW-0560">Oxidoreductase</keyword>
<keyword evidence="9" id="KW-1185">Reference proteome</keyword>
<evidence type="ECO:0000256" key="2">
    <source>
        <dbReference type="ARBA" id="ARBA00009539"/>
    </source>
</evidence>
<dbReference type="InterPro" id="IPR001796">
    <property type="entry name" value="DHFR_dom"/>
</dbReference>
<dbReference type="InterPro" id="IPR012259">
    <property type="entry name" value="DHFR"/>
</dbReference>
<evidence type="ECO:0000256" key="4">
    <source>
        <dbReference type="ARBA" id="ARBA00022563"/>
    </source>
</evidence>
<gene>
    <name evidence="8" type="primary">folA</name>
    <name evidence="8" type="ORF">HMPREF9248_0777</name>
</gene>
<evidence type="ECO:0000256" key="6">
    <source>
        <dbReference type="ARBA" id="ARBA00023002"/>
    </source>
</evidence>
<dbReference type="RefSeq" id="WP_006303516.1">
    <property type="nucleotide sequence ID" value="NZ_AEDQ01000003.1"/>
</dbReference>
<dbReference type="EC" id="1.5.1.3" evidence="3"/>
<dbReference type="Pfam" id="PF00186">
    <property type="entry name" value="DHFR_1"/>
    <property type="match status" value="1"/>
</dbReference>
<sequence>MKAIVSTTASWGIGYKGKLLIHNPLDMKHFVSCTTGHTVIMGTTTFESFPKGPLKHRRNIVLAFDAHYERAGFPRVTCEADGIQQVNYEVFTSIPDALRAIDTNDTWVIGGATVYKQLLDACSEVIVTKHDVNCEADAYFPNLDDRSDWHITETSQTHYTQDGIAFRFVTYTHA</sequence>